<feature type="transmembrane region" description="Helical" evidence="6">
    <location>
        <begin position="7"/>
        <end position="24"/>
    </location>
</feature>
<gene>
    <name evidence="7" type="ORF">GQ651_09740</name>
</gene>
<evidence type="ECO:0000256" key="2">
    <source>
        <dbReference type="ARBA" id="ARBA00009773"/>
    </source>
</evidence>
<feature type="transmembrane region" description="Helical" evidence="6">
    <location>
        <begin position="301"/>
        <end position="331"/>
    </location>
</feature>
<proteinExistence type="inferred from homology"/>
<dbReference type="EMBL" id="WUPT01000002">
    <property type="protein sequence ID" value="MXQ08123.1"/>
    <property type="molecule type" value="Genomic_DNA"/>
</dbReference>
<evidence type="ECO:0000256" key="4">
    <source>
        <dbReference type="ARBA" id="ARBA00022989"/>
    </source>
</evidence>
<feature type="transmembrane region" description="Helical" evidence="6">
    <location>
        <begin position="204"/>
        <end position="226"/>
    </location>
</feature>
<reference evidence="7 8" key="2">
    <citation type="submission" date="2020-03" db="EMBL/GenBank/DDBJ databases">
        <title>Kangsaoukella pontilimi gen. nov., sp. nov., a new member of the family Rhodobacteraceae isolated from a tidal mudflat.</title>
        <authorList>
            <person name="Kim I.S."/>
        </authorList>
    </citation>
    <scope>NUCLEOTIDE SEQUENCE [LARGE SCALE GENOMIC DNA]</scope>
    <source>
        <strain evidence="7 8">GH1-50</strain>
    </source>
</reference>
<organism evidence="7 8">
    <name type="scientific">Kangsaoukella pontilimi</name>
    <dbReference type="NCBI Taxonomy" id="2691042"/>
    <lineage>
        <taxon>Bacteria</taxon>
        <taxon>Pseudomonadati</taxon>
        <taxon>Pseudomonadota</taxon>
        <taxon>Alphaproteobacteria</taxon>
        <taxon>Rhodobacterales</taxon>
        <taxon>Paracoccaceae</taxon>
        <taxon>Kangsaoukella</taxon>
    </lineage>
</organism>
<protein>
    <submittedName>
        <fullName evidence="7">AI-2E family transporter</fullName>
    </submittedName>
</protein>
<keyword evidence="8" id="KW-1185">Reference proteome</keyword>
<dbReference type="Proteomes" id="UP000480350">
    <property type="component" value="Unassembled WGS sequence"/>
</dbReference>
<feature type="transmembrane region" description="Helical" evidence="6">
    <location>
        <begin position="30"/>
        <end position="47"/>
    </location>
</feature>
<comment type="caution">
    <text evidence="7">The sequence shown here is derived from an EMBL/GenBank/DDBJ whole genome shotgun (WGS) entry which is preliminary data.</text>
</comment>
<keyword evidence="3 6" id="KW-0812">Transmembrane</keyword>
<evidence type="ECO:0000256" key="3">
    <source>
        <dbReference type="ARBA" id="ARBA00022692"/>
    </source>
</evidence>
<dbReference type="PANTHER" id="PTHR21716:SF16">
    <property type="entry name" value="BLL1467 PROTEIN"/>
    <property type="match status" value="1"/>
</dbReference>
<keyword evidence="4 6" id="KW-1133">Transmembrane helix</keyword>
<dbReference type="InterPro" id="IPR002549">
    <property type="entry name" value="AI-2E-like"/>
</dbReference>
<feature type="transmembrane region" description="Helical" evidence="6">
    <location>
        <begin position="59"/>
        <end position="79"/>
    </location>
</feature>
<dbReference type="Pfam" id="PF01594">
    <property type="entry name" value="AI-2E_transport"/>
    <property type="match status" value="1"/>
</dbReference>
<dbReference type="AlphaFoldDB" id="A0A7C9IQT9"/>
<evidence type="ECO:0000256" key="1">
    <source>
        <dbReference type="ARBA" id="ARBA00004141"/>
    </source>
</evidence>
<feature type="transmembrane region" description="Helical" evidence="6">
    <location>
        <begin position="153"/>
        <end position="174"/>
    </location>
</feature>
<comment type="similarity">
    <text evidence="2">Belongs to the autoinducer-2 exporter (AI-2E) (TC 2.A.86) family.</text>
</comment>
<evidence type="ECO:0000313" key="7">
    <source>
        <dbReference type="EMBL" id="MXQ08123.1"/>
    </source>
</evidence>
<name>A0A7C9IQT9_9RHOB</name>
<dbReference type="GO" id="GO:0055085">
    <property type="term" value="P:transmembrane transport"/>
    <property type="evidence" value="ECO:0007669"/>
    <property type="project" value="TreeGrafter"/>
</dbReference>
<sequence>MQKQSLNTLCLAFISLMIAAAALWAAEELLAPILAALVLGVVCAPLTDGLEKIGVPRTGAALVTMMSLLAILLAGFLAIEPTLSSAMRNAPLIWRELTEFLEEVRATLAGLEELQTTVNEAFSEDGSPSTAAEGPAGDAATVAVPGVMEALSYAPSLAAAVLVFVGTLYFFLVARLDFYKRIGQVSQRFTTDLFCRAEARVSRYFSAITAINACFGICVSLVMAGLGMSNPMLWGLAAFLLNFVLYLGPVLFAISLVVGGIVQFDGPYSFLPATIYVAMNLTEGQFVTPALVGRHMRVNPLLVFLSLVFWLWLWGPIGGVVAIPILVWALFVVGELTQPATPQHELLQANGRLAVAE</sequence>
<dbReference type="RefSeq" id="WP_160764069.1">
    <property type="nucleotide sequence ID" value="NZ_WUPT01000002.1"/>
</dbReference>
<comment type="subcellular location">
    <subcellularLocation>
        <location evidence="1">Membrane</location>
        <topology evidence="1">Multi-pass membrane protein</topology>
    </subcellularLocation>
</comment>
<evidence type="ECO:0000313" key="8">
    <source>
        <dbReference type="Proteomes" id="UP000480350"/>
    </source>
</evidence>
<feature type="transmembrane region" description="Helical" evidence="6">
    <location>
        <begin position="232"/>
        <end position="262"/>
    </location>
</feature>
<accession>A0A7C9IQT9</accession>
<dbReference type="GO" id="GO:0016020">
    <property type="term" value="C:membrane"/>
    <property type="evidence" value="ECO:0007669"/>
    <property type="project" value="UniProtKB-SubCell"/>
</dbReference>
<dbReference type="PANTHER" id="PTHR21716">
    <property type="entry name" value="TRANSMEMBRANE PROTEIN"/>
    <property type="match status" value="1"/>
</dbReference>
<reference evidence="7 8" key="1">
    <citation type="submission" date="2019-12" db="EMBL/GenBank/DDBJ databases">
        <authorList>
            <person name="Lee S.D."/>
        </authorList>
    </citation>
    <scope>NUCLEOTIDE SEQUENCE [LARGE SCALE GENOMIC DNA]</scope>
    <source>
        <strain evidence="7 8">GH1-50</strain>
    </source>
</reference>
<evidence type="ECO:0000256" key="5">
    <source>
        <dbReference type="ARBA" id="ARBA00023136"/>
    </source>
</evidence>
<keyword evidence="5 6" id="KW-0472">Membrane</keyword>
<evidence type="ECO:0000256" key="6">
    <source>
        <dbReference type="SAM" id="Phobius"/>
    </source>
</evidence>